<dbReference type="Proteomes" id="UP000664991">
    <property type="component" value="Unassembled WGS sequence"/>
</dbReference>
<comment type="caution">
    <text evidence="3">The sequence shown here is derived from an EMBL/GenBank/DDBJ whole genome shotgun (WGS) entry which is preliminary data.</text>
</comment>
<dbReference type="AlphaFoldDB" id="A0A836D049"/>
<protein>
    <recommendedName>
        <fullName evidence="5">Translation machinery-associated protein 7</fullName>
    </recommendedName>
</protein>
<name>A0A836D049_SHEEP</name>
<dbReference type="Pfam" id="PF09072">
    <property type="entry name" value="TMA7"/>
    <property type="match status" value="1"/>
</dbReference>
<dbReference type="PANTHER" id="PTHR28632">
    <property type="entry name" value="TRANSLATION MACHINERY-ASSOCIATED PROTEIN 7"/>
    <property type="match status" value="1"/>
</dbReference>
<comment type="similarity">
    <text evidence="1">Belongs to the TMA7 family.</text>
</comment>
<dbReference type="InterPro" id="IPR015157">
    <property type="entry name" value="TMA7"/>
</dbReference>
<evidence type="ECO:0000256" key="1">
    <source>
        <dbReference type="ARBA" id="ARBA00006631"/>
    </source>
</evidence>
<dbReference type="EMBL" id="JAEMGP010000010">
    <property type="protein sequence ID" value="KAG5204332.1"/>
    <property type="molecule type" value="Genomic_DNA"/>
</dbReference>
<evidence type="ECO:0000313" key="4">
    <source>
        <dbReference type="Proteomes" id="UP000664991"/>
    </source>
</evidence>
<evidence type="ECO:0000313" key="3">
    <source>
        <dbReference type="EMBL" id="KAG5204332.1"/>
    </source>
</evidence>
<sequence>MSGCEGGKKKPLKQPKKQAKETDEEDKTFKQKQKEEQKKLKELKAKAVGKGPLATGGVKKSGKKKTRAHFANTINKTDVNWFFTGLRKENTRVNLTIVGNKMRFSTTQRIRTFKSAFCNCNLAINLIEYRLQSQSFFNLRSVLALYCCLGVSLPWLPVLQSTGSRQQELQQLQLPALRHRLRTCGIIAGPHVENCKQELRFAVNFEYP</sequence>
<feature type="region of interest" description="Disordered" evidence="2">
    <location>
        <begin position="1"/>
        <end position="44"/>
    </location>
</feature>
<reference evidence="3 4" key="1">
    <citation type="submission" date="2020-12" db="EMBL/GenBank/DDBJ databases">
        <title>De novo assembly of Tibetan sheep genome.</title>
        <authorList>
            <person name="Li X."/>
        </authorList>
    </citation>
    <scope>NUCLEOTIDE SEQUENCE [LARGE SCALE GENOMIC DNA]</scope>
    <source>
        <tissue evidence="3">Heart</tissue>
    </source>
</reference>
<gene>
    <name evidence="3" type="ORF">JEQ12_002308</name>
</gene>
<organism evidence="3 4">
    <name type="scientific">Ovis aries</name>
    <name type="common">Sheep</name>
    <dbReference type="NCBI Taxonomy" id="9940"/>
    <lineage>
        <taxon>Eukaryota</taxon>
        <taxon>Metazoa</taxon>
        <taxon>Chordata</taxon>
        <taxon>Craniata</taxon>
        <taxon>Vertebrata</taxon>
        <taxon>Euteleostomi</taxon>
        <taxon>Mammalia</taxon>
        <taxon>Eutheria</taxon>
        <taxon>Laurasiatheria</taxon>
        <taxon>Artiodactyla</taxon>
        <taxon>Ruminantia</taxon>
        <taxon>Pecora</taxon>
        <taxon>Bovidae</taxon>
        <taxon>Caprinae</taxon>
        <taxon>Ovis</taxon>
    </lineage>
</organism>
<accession>A0A836D049</accession>
<evidence type="ECO:0008006" key="5">
    <source>
        <dbReference type="Google" id="ProtNLM"/>
    </source>
</evidence>
<evidence type="ECO:0000256" key="2">
    <source>
        <dbReference type="SAM" id="MobiDB-lite"/>
    </source>
</evidence>
<proteinExistence type="inferred from homology"/>
<feature type="compositionally biased region" description="Basic and acidic residues" evidence="2">
    <location>
        <begin position="27"/>
        <end position="44"/>
    </location>
</feature>